<dbReference type="EMBL" id="LT629751">
    <property type="protein sequence ID" value="SDS55805.1"/>
    <property type="molecule type" value="Genomic_DNA"/>
</dbReference>
<dbReference type="InterPro" id="IPR002661">
    <property type="entry name" value="Ribosome_recyc_fac"/>
</dbReference>
<dbReference type="PANTHER" id="PTHR20982:SF3">
    <property type="entry name" value="MITOCHONDRIAL RIBOSOME RECYCLING FACTOR PSEUDO 1"/>
    <property type="match status" value="1"/>
</dbReference>
<dbReference type="Proteomes" id="UP000243359">
    <property type="component" value="Chromosome I"/>
</dbReference>
<dbReference type="SUPFAM" id="SSF55194">
    <property type="entry name" value="Ribosome recycling factor, RRF"/>
    <property type="match status" value="1"/>
</dbReference>
<comment type="function">
    <text evidence="5 6">Responsible for the release of ribosomes from messenger RNA at the termination of protein biosynthesis. May increase the efficiency of translation by recycling ribosomes from one round of translation to another.</text>
</comment>
<keyword evidence="7" id="KW-0175">Coiled coil</keyword>
<evidence type="ECO:0000256" key="3">
    <source>
        <dbReference type="ARBA" id="ARBA00022490"/>
    </source>
</evidence>
<feature type="coiled-coil region" evidence="7">
    <location>
        <begin position="114"/>
        <end position="152"/>
    </location>
</feature>
<feature type="domain" description="Ribosome recycling factor" evidence="8">
    <location>
        <begin position="21"/>
        <end position="183"/>
    </location>
</feature>
<dbReference type="Pfam" id="PF01765">
    <property type="entry name" value="RRF"/>
    <property type="match status" value="1"/>
</dbReference>
<gene>
    <name evidence="6" type="primary">frr</name>
    <name evidence="9" type="ORF">SAMN05216221_2079</name>
</gene>
<dbReference type="CDD" id="cd00520">
    <property type="entry name" value="RRF"/>
    <property type="match status" value="1"/>
</dbReference>
<keyword evidence="4 6" id="KW-0648">Protein biosynthesis</keyword>
<dbReference type="OrthoDB" id="9804006at2"/>
<dbReference type="FunFam" id="1.10.132.20:FF:000001">
    <property type="entry name" value="Ribosome-recycling factor"/>
    <property type="match status" value="1"/>
</dbReference>
<dbReference type="FunFam" id="3.30.1360.40:FF:000001">
    <property type="entry name" value="Ribosome-recycling factor"/>
    <property type="match status" value="1"/>
</dbReference>
<evidence type="ECO:0000256" key="7">
    <source>
        <dbReference type="SAM" id="Coils"/>
    </source>
</evidence>
<keyword evidence="3 6" id="KW-0963">Cytoplasm</keyword>
<reference evidence="10" key="1">
    <citation type="submission" date="2016-10" db="EMBL/GenBank/DDBJ databases">
        <authorList>
            <person name="Varghese N."/>
            <person name="Submissions S."/>
        </authorList>
    </citation>
    <scope>NUCLEOTIDE SEQUENCE [LARGE SCALE GENOMIC DNA]</scope>
    <source>
        <strain evidence="10">KCTC 32247</strain>
    </source>
</reference>
<dbReference type="RefSeq" id="WP_090348877.1">
    <property type="nucleotide sequence ID" value="NZ_LT629751.1"/>
</dbReference>
<dbReference type="InterPro" id="IPR036191">
    <property type="entry name" value="RRF_sf"/>
</dbReference>
<evidence type="ECO:0000259" key="8">
    <source>
        <dbReference type="Pfam" id="PF01765"/>
    </source>
</evidence>
<organism evidence="9 10">
    <name type="scientific">Pseudomonas oryzae</name>
    <dbReference type="NCBI Taxonomy" id="1392877"/>
    <lineage>
        <taxon>Bacteria</taxon>
        <taxon>Pseudomonadati</taxon>
        <taxon>Pseudomonadota</taxon>
        <taxon>Gammaproteobacteria</taxon>
        <taxon>Pseudomonadales</taxon>
        <taxon>Pseudomonadaceae</taxon>
        <taxon>Pseudomonas</taxon>
    </lineage>
</organism>
<dbReference type="Gene3D" id="1.10.132.20">
    <property type="entry name" value="Ribosome-recycling factor"/>
    <property type="match status" value="1"/>
</dbReference>
<evidence type="ECO:0000256" key="4">
    <source>
        <dbReference type="ARBA" id="ARBA00022917"/>
    </source>
</evidence>
<evidence type="ECO:0000256" key="6">
    <source>
        <dbReference type="HAMAP-Rule" id="MF_00040"/>
    </source>
</evidence>
<comment type="similarity">
    <text evidence="2 6">Belongs to the RRF family.</text>
</comment>
<dbReference type="InterPro" id="IPR023584">
    <property type="entry name" value="Ribosome_recyc_fac_dom"/>
</dbReference>
<dbReference type="AlphaFoldDB" id="A0A1H1T6E8"/>
<dbReference type="Gene3D" id="3.30.1360.40">
    <property type="match status" value="1"/>
</dbReference>
<keyword evidence="10" id="KW-1185">Reference proteome</keyword>
<comment type="subcellular location">
    <subcellularLocation>
        <location evidence="1 6">Cytoplasm</location>
    </subcellularLocation>
</comment>
<evidence type="ECO:0000256" key="2">
    <source>
        <dbReference type="ARBA" id="ARBA00005912"/>
    </source>
</evidence>
<evidence type="ECO:0000256" key="1">
    <source>
        <dbReference type="ARBA" id="ARBA00004496"/>
    </source>
</evidence>
<dbReference type="GO" id="GO:0002184">
    <property type="term" value="P:cytoplasmic translational termination"/>
    <property type="evidence" value="ECO:0007669"/>
    <property type="project" value="TreeGrafter"/>
</dbReference>
<sequence>MINEIKKDAQERMKKSVESLDHAFAKIRTGRAHPSILDGVMVSYYGVDTPLRQVANVVAEDSRTLALTVFDKSLIQAVEKAIMTSDLGLNPATAGTTIRVPMPALTEETRKGYTKQARAEAENARVAVRNIRRDALAQLKDLVKEKEISEDDERRAADEVQKLTDKYVGEIEKALEAKEADLMAV</sequence>
<dbReference type="GO" id="GO:0043023">
    <property type="term" value="F:ribosomal large subunit binding"/>
    <property type="evidence" value="ECO:0007669"/>
    <property type="project" value="TreeGrafter"/>
</dbReference>
<proteinExistence type="inferred from homology"/>
<dbReference type="PANTHER" id="PTHR20982">
    <property type="entry name" value="RIBOSOME RECYCLING FACTOR"/>
    <property type="match status" value="1"/>
</dbReference>
<evidence type="ECO:0000256" key="5">
    <source>
        <dbReference type="ARBA" id="ARBA00025050"/>
    </source>
</evidence>
<dbReference type="STRING" id="1392877.SAMN05216221_2079"/>
<dbReference type="HAMAP" id="MF_00040">
    <property type="entry name" value="RRF"/>
    <property type="match status" value="1"/>
</dbReference>
<evidence type="ECO:0000313" key="10">
    <source>
        <dbReference type="Proteomes" id="UP000243359"/>
    </source>
</evidence>
<name>A0A1H1T6E8_9PSED</name>
<protein>
    <recommendedName>
        <fullName evidence="6">Ribosome-recycling factor</fullName>
        <shortName evidence="6">RRF</shortName>
    </recommendedName>
    <alternativeName>
        <fullName evidence="6">Ribosome-releasing factor</fullName>
    </alternativeName>
</protein>
<evidence type="ECO:0000313" key="9">
    <source>
        <dbReference type="EMBL" id="SDS55805.1"/>
    </source>
</evidence>
<dbReference type="NCBIfam" id="TIGR00496">
    <property type="entry name" value="frr"/>
    <property type="match status" value="1"/>
</dbReference>
<accession>A0A1H1T6E8</accession>
<dbReference type="GO" id="GO:0005829">
    <property type="term" value="C:cytosol"/>
    <property type="evidence" value="ECO:0007669"/>
    <property type="project" value="GOC"/>
</dbReference>